<evidence type="ECO:0000313" key="4">
    <source>
        <dbReference type="Proteomes" id="UP001151760"/>
    </source>
</evidence>
<evidence type="ECO:0000256" key="2">
    <source>
        <dbReference type="SAM" id="SignalP"/>
    </source>
</evidence>
<gene>
    <name evidence="3" type="ORF">Tco_0876697</name>
</gene>
<feature type="region of interest" description="Disordered" evidence="1">
    <location>
        <begin position="56"/>
        <end position="79"/>
    </location>
</feature>
<keyword evidence="4" id="KW-1185">Reference proteome</keyword>
<organism evidence="3 4">
    <name type="scientific">Tanacetum coccineum</name>
    <dbReference type="NCBI Taxonomy" id="301880"/>
    <lineage>
        <taxon>Eukaryota</taxon>
        <taxon>Viridiplantae</taxon>
        <taxon>Streptophyta</taxon>
        <taxon>Embryophyta</taxon>
        <taxon>Tracheophyta</taxon>
        <taxon>Spermatophyta</taxon>
        <taxon>Magnoliopsida</taxon>
        <taxon>eudicotyledons</taxon>
        <taxon>Gunneridae</taxon>
        <taxon>Pentapetalae</taxon>
        <taxon>asterids</taxon>
        <taxon>campanulids</taxon>
        <taxon>Asterales</taxon>
        <taxon>Asteraceae</taxon>
        <taxon>Asteroideae</taxon>
        <taxon>Anthemideae</taxon>
        <taxon>Anthemidinae</taxon>
        <taxon>Tanacetum</taxon>
    </lineage>
</organism>
<accession>A0ABQ5BSZ7</accession>
<protein>
    <submittedName>
        <fullName evidence="3">Uncharacterized protein</fullName>
    </submittedName>
</protein>
<comment type="caution">
    <text evidence="3">The sequence shown here is derived from an EMBL/GenBank/DDBJ whole genome shotgun (WGS) entry which is preliminary data.</text>
</comment>
<evidence type="ECO:0000256" key="1">
    <source>
        <dbReference type="SAM" id="MobiDB-lite"/>
    </source>
</evidence>
<keyword evidence="2" id="KW-0732">Signal</keyword>
<reference evidence="3" key="2">
    <citation type="submission" date="2022-01" db="EMBL/GenBank/DDBJ databases">
        <authorList>
            <person name="Yamashiro T."/>
            <person name="Shiraishi A."/>
            <person name="Satake H."/>
            <person name="Nakayama K."/>
        </authorList>
    </citation>
    <scope>NUCLEOTIDE SEQUENCE</scope>
</reference>
<feature type="chain" id="PRO_5047086728" evidence="2">
    <location>
        <begin position="27"/>
        <end position="160"/>
    </location>
</feature>
<dbReference type="Proteomes" id="UP001151760">
    <property type="component" value="Unassembled WGS sequence"/>
</dbReference>
<name>A0ABQ5BSZ7_9ASTR</name>
<feature type="signal peptide" evidence="2">
    <location>
        <begin position="1"/>
        <end position="26"/>
    </location>
</feature>
<reference evidence="3" key="1">
    <citation type="journal article" date="2022" name="Int. J. Mol. Sci.">
        <title>Draft Genome of Tanacetum Coccineum: Genomic Comparison of Closely Related Tanacetum-Family Plants.</title>
        <authorList>
            <person name="Yamashiro T."/>
            <person name="Shiraishi A."/>
            <person name="Nakayama K."/>
            <person name="Satake H."/>
        </authorList>
    </citation>
    <scope>NUCLEOTIDE SEQUENCE</scope>
</reference>
<dbReference type="EMBL" id="BQNB010013604">
    <property type="protein sequence ID" value="GJT17991.1"/>
    <property type="molecule type" value="Genomic_DNA"/>
</dbReference>
<proteinExistence type="predicted"/>
<sequence>MIHLLVVMIECNCLVLDLVTSKAAQAQEIEGLKQKVKQLEKKKKSRSHGFRRLYKVGSSRRIESSKESLGTQEDASKQGRKIADLDVDAKVTLVDETQGGNDADMMFDIGVLEGDKVVVETKEPVSTAATLTSSILISVANVEVTTVDAPTTTNEELTLA</sequence>
<evidence type="ECO:0000313" key="3">
    <source>
        <dbReference type="EMBL" id="GJT17991.1"/>
    </source>
</evidence>